<accession>A0A103E071</accession>
<comment type="caution">
    <text evidence="1">The sequence shown here is derived from an EMBL/GenBank/DDBJ whole genome shotgun (WGS) entry which is preliminary data.</text>
</comment>
<keyword evidence="2" id="KW-1185">Reference proteome</keyword>
<sequence length="80" mass="8589">MPIAARGRRHRNCVHVCKRALNAETPRVARSPPGFVFALWLSTVPLPSFAMASRPEFGATKTAMTNPSIACAPIRSTGSP</sequence>
<organism evidence="1 2">
    <name type="scientific">Burkholderia singularis</name>
    <dbReference type="NCBI Taxonomy" id="1503053"/>
    <lineage>
        <taxon>Bacteria</taxon>
        <taxon>Pseudomonadati</taxon>
        <taxon>Pseudomonadota</taxon>
        <taxon>Betaproteobacteria</taxon>
        <taxon>Burkholderiales</taxon>
        <taxon>Burkholderiaceae</taxon>
        <taxon>Burkholderia</taxon>
        <taxon>pseudomallei group</taxon>
    </lineage>
</organism>
<proteinExistence type="predicted"/>
<evidence type="ECO:0000313" key="1">
    <source>
        <dbReference type="EMBL" id="KVE25735.1"/>
    </source>
</evidence>
<evidence type="ECO:0000313" key="2">
    <source>
        <dbReference type="Proteomes" id="UP000062788"/>
    </source>
</evidence>
<dbReference type="AlphaFoldDB" id="A0A103E071"/>
<protein>
    <submittedName>
        <fullName evidence="1">Uncharacterized protein</fullName>
    </submittedName>
</protein>
<gene>
    <name evidence="1" type="ORF">WS67_17710</name>
</gene>
<reference evidence="1 2" key="1">
    <citation type="submission" date="2015-11" db="EMBL/GenBank/DDBJ databases">
        <title>Expanding the genomic diversity of Burkholderia species for the development of highly accurate diagnostics.</title>
        <authorList>
            <person name="Sahl J."/>
            <person name="Keim P."/>
            <person name="Wagner D."/>
        </authorList>
    </citation>
    <scope>NUCLEOTIDE SEQUENCE [LARGE SCALE GENOMIC DNA]</scope>
    <source>
        <strain evidence="1 2">TSV85</strain>
    </source>
</reference>
<dbReference type="Proteomes" id="UP000062788">
    <property type="component" value="Unassembled WGS sequence"/>
</dbReference>
<name>A0A103E071_9BURK</name>
<dbReference type="EMBL" id="LOWA01000037">
    <property type="protein sequence ID" value="KVE25735.1"/>
    <property type="molecule type" value="Genomic_DNA"/>
</dbReference>